<sequence length="229" mass="26032">MKNAVYALCTAVICSLGLAGCSGTYQAYRDTLSYAFKPPADIELSNEQVTASPVDLLYFRYGEQRQVVLALAFMEHNQQKWISADNAVVVMQYGRIVRTAGLPHNLLFVTASTEDPLTRGVTSLAGSSWQSLTDWQQDEYGYLVQSQFSQPKPETLVILDHSFNVLKVTETLSYKTRPQFWRFDQQWQNEYWFEQSSGQLLKSRQQYAPFQPLTEMVFVSRAARLAKAG</sequence>
<dbReference type="Gene3D" id="2.40.360.10">
    <property type="entry name" value="YmcC-like"/>
    <property type="match status" value="1"/>
</dbReference>
<protein>
    <recommendedName>
        <fullName evidence="4">Lipoprotein</fullName>
    </recommendedName>
</protein>
<evidence type="ECO:0000313" key="3">
    <source>
        <dbReference type="Proteomes" id="UP000012043"/>
    </source>
</evidence>
<dbReference type="EMBL" id="ALAB01000019">
    <property type="protein sequence ID" value="EJI85759.1"/>
    <property type="molecule type" value="Genomic_DNA"/>
</dbReference>
<dbReference type="SUPFAM" id="SSF159270">
    <property type="entry name" value="YmcC-like"/>
    <property type="match status" value="1"/>
</dbReference>
<proteinExistence type="predicted"/>
<evidence type="ECO:0000313" key="2">
    <source>
        <dbReference type="EMBL" id="EJI85759.1"/>
    </source>
</evidence>
<feature type="signal peptide" evidence="1">
    <location>
        <begin position="1"/>
        <end position="27"/>
    </location>
</feature>
<comment type="caution">
    <text evidence="2">The sequence shown here is derived from an EMBL/GenBank/DDBJ whole genome shotgun (WGS) entry which is preliminary data.</text>
</comment>
<evidence type="ECO:0008006" key="4">
    <source>
        <dbReference type="Google" id="ProtNLM"/>
    </source>
</evidence>
<dbReference type="Proteomes" id="UP000012043">
    <property type="component" value="Unassembled WGS sequence"/>
</dbReference>
<dbReference type="AlphaFoldDB" id="J2IG69"/>
<organism evidence="2 3">
    <name type="scientific">Alishewanella aestuarii B11</name>
    <dbReference type="NCBI Taxonomy" id="1197174"/>
    <lineage>
        <taxon>Bacteria</taxon>
        <taxon>Pseudomonadati</taxon>
        <taxon>Pseudomonadota</taxon>
        <taxon>Gammaproteobacteria</taxon>
        <taxon>Alteromonadales</taxon>
        <taxon>Alteromonadaceae</taxon>
        <taxon>Alishewanella</taxon>
    </lineage>
</organism>
<evidence type="ECO:0000256" key="1">
    <source>
        <dbReference type="SAM" id="SignalP"/>
    </source>
</evidence>
<dbReference type="PATRIC" id="fig|1197174.4.peg.1393"/>
<dbReference type="Pfam" id="PF11102">
    <property type="entry name" value="YjbF"/>
    <property type="match status" value="1"/>
</dbReference>
<dbReference type="InterPro" id="IPR023373">
    <property type="entry name" value="YmcC_sf"/>
</dbReference>
<accession>J2IG69</accession>
<gene>
    <name evidence="2" type="ORF">AEST_14240</name>
</gene>
<keyword evidence="3" id="KW-1185">Reference proteome</keyword>
<keyword evidence="1" id="KW-0732">Signal</keyword>
<name>J2IG69_9ALTE</name>
<dbReference type="RefSeq" id="WP_008608041.1">
    <property type="nucleotide sequence ID" value="NZ_ALAB01000019.1"/>
</dbReference>
<reference evidence="2 3" key="1">
    <citation type="journal article" date="2012" name="J. Bacteriol.">
        <title>Genome Sequence of Pectin-Degrading Alishewanella aestuarii Strain B11T, Isolated from Tidal Flat Sediment.</title>
        <authorList>
            <person name="Jung J."/>
            <person name="Choi S."/>
            <person name="Chun J."/>
            <person name="Park W."/>
        </authorList>
    </citation>
    <scope>NUCLEOTIDE SEQUENCE [LARGE SCALE GENOMIC DNA]</scope>
    <source>
        <strain evidence="2 3">B11</strain>
    </source>
</reference>
<dbReference type="PROSITE" id="PS51257">
    <property type="entry name" value="PROKAR_LIPOPROTEIN"/>
    <property type="match status" value="1"/>
</dbReference>
<feature type="chain" id="PRO_5003748878" description="Lipoprotein" evidence="1">
    <location>
        <begin position="28"/>
        <end position="229"/>
    </location>
</feature>
<dbReference type="InterPro" id="IPR021308">
    <property type="entry name" value="GfcB"/>
</dbReference>